<dbReference type="RefSeq" id="WP_194931075.1">
    <property type="nucleotide sequence ID" value="NZ_JADLZT010000005.1"/>
</dbReference>
<gene>
    <name evidence="1" type="ORF">IU514_10615</name>
</gene>
<dbReference type="Proteomes" id="UP001429984">
    <property type="component" value="Unassembled WGS sequence"/>
</dbReference>
<dbReference type="EMBL" id="JADLZT010000005">
    <property type="protein sequence ID" value="MBF6024480.1"/>
    <property type="molecule type" value="Genomic_DNA"/>
</dbReference>
<protein>
    <submittedName>
        <fullName evidence="1">YjfI family protein</fullName>
    </submittedName>
</protein>
<proteinExistence type="predicted"/>
<sequence length="210" mass="23012">MKGPRPKSSTEYVREFRERMRREGFVKKDVWILPEHAQELASVERRLRMPGAAEGRLGEGTARAWTARSLHAALAETRPALAGNVSLELLEGVEPSLHLVMHEHGDLPVFVAVSGEQVVVESLMWPLSDVADAAAFNAHVLRTHKILPLSNMAIEVIGGVACYIMFGSLDTRSSLANVLFEIETLAENVLNAAEAYAPFLKDDLLMEGAA</sequence>
<reference evidence="1 2" key="1">
    <citation type="submission" date="2020-11" db="EMBL/GenBank/DDBJ databases">
        <title>Draft Genome Sequence and Secondary Metabolite Biosynthetic Potential of the Lysobacter niastensis Type strain DSM 18481.</title>
        <authorList>
            <person name="Turrini P."/>
            <person name="Artuso I."/>
            <person name="Tescari M."/>
            <person name="Lugli G.A."/>
            <person name="Frangipani E."/>
            <person name="Ventura M."/>
            <person name="Visca P."/>
        </authorList>
    </citation>
    <scope>NUCLEOTIDE SEQUENCE [LARGE SCALE GENOMIC DNA]</scope>
    <source>
        <strain evidence="1 2">DSM 18481</strain>
    </source>
</reference>
<dbReference type="Pfam" id="PF09938">
    <property type="entry name" value="DUF2170"/>
    <property type="match status" value="1"/>
</dbReference>
<accession>A0ABS0BBH1</accession>
<evidence type="ECO:0000313" key="1">
    <source>
        <dbReference type="EMBL" id="MBF6024480.1"/>
    </source>
</evidence>
<keyword evidence="2" id="KW-1185">Reference proteome</keyword>
<evidence type="ECO:0000313" key="2">
    <source>
        <dbReference type="Proteomes" id="UP001429984"/>
    </source>
</evidence>
<comment type="caution">
    <text evidence="1">The sequence shown here is derived from an EMBL/GenBank/DDBJ whole genome shotgun (WGS) entry which is preliminary data.</text>
</comment>
<name>A0ABS0BBH1_9GAMM</name>
<dbReference type="InterPro" id="IPR019231">
    <property type="entry name" value="DUF2170"/>
</dbReference>
<organism evidence="1 2">
    <name type="scientific">Lysobacter niastensis</name>
    <dbReference type="NCBI Taxonomy" id="380629"/>
    <lineage>
        <taxon>Bacteria</taxon>
        <taxon>Pseudomonadati</taxon>
        <taxon>Pseudomonadota</taxon>
        <taxon>Gammaproteobacteria</taxon>
        <taxon>Lysobacterales</taxon>
        <taxon>Lysobacteraceae</taxon>
        <taxon>Lysobacter</taxon>
    </lineage>
</organism>